<proteinExistence type="predicted"/>
<dbReference type="InterPro" id="IPR012666">
    <property type="entry name" value="CbtA_put"/>
</dbReference>
<feature type="transmembrane region" description="Helical" evidence="2">
    <location>
        <begin position="228"/>
        <end position="249"/>
    </location>
</feature>
<feature type="transmembrane region" description="Helical" evidence="2">
    <location>
        <begin position="9"/>
        <end position="31"/>
    </location>
</feature>
<protein>
    <submittedName>
        <fullName evidence="3">CbtA family protein</fullName>
    </submittedName>
</protein>
<sequence length="267" mass="27110">MNSVSVRGLLVRGMLAGLLAGCLALLVAYFLGEPHLDAAIAYEEGGAEAPGHSHGSGGHDGAAAHSHDHAEEPLVSRTVQATAGLAAGIVVFGVCAGGIASLAVAYALGRVGRFGPRATSLLVAGGALLAVYVVPFLKYPANPPGVGDPATIDRRTQLYFLLLALGVLLALLAVVAGRRLAPRLGSWNATLAAGGAFVAAIGLAYALMPSLNEVPADFPAQLLWQFRLSALAVHVTLWASFGVVFGLLAERQLLPGSAPARSVAAVS</sequence>
<evidence type="ECO:0000256" key="2">
    <source>
        <dbReference type="SAM" id="Phobius"/>
    </source>
</evidence>
<dbReference type="Pfam" id="PF09490">
    <property type="entry name" value="CbtA"/>
    <property type="match status" value="1"/>
</dbReference>
<feature type="transmembrane region" description="Helical" evidence="2">
    <location>
        <begin position="120"/>
        <end position="137"/>
    </location>
</feature>
<feature type="region of interest" description="Disordered" evidence="1">
    <location>
        <begin position="47"/>
        <end position="69"/>
    </location>
</feature>
<keyword evidence="2" id="KW-0812">Transmembrane</keyword>
<comment type="caution">
    <text evidence="3">The sequence shown here is derived from an EMBL/GenBank/DDBJ whole genome shotgun (WGS) entry which is preliminary data.</text>
</comment>
<keyword evidence="2" id="KW-1133">Transmembrane helix</keyword>
<feature type="transmembrane region" description="Helical" evidence="2">
    <location>
        <begin position="189"/>
        <end position="208"/>
    </location>
</feature>
<dbReference type="Proteomes" id="UP001596413">
    <property type="component" value="Unassembled WGS sequence"/>
</dbReference>
<feature type="transmembrane region" description="Helical" evidence="2">
    <location>
        <begin position="157"/>
        <end position="177"/>
    </location>
</feature>
<gene>
    <name evidence="3" type="ORF">ACFQLX_16380</name>
</gene>
<organism evidence="3 4">
    <name type="scientific">Streptomyces polyrhachis</name>
    <dbReference type="NCBI Taxonomy" id="1282885"/>
    <lineage>
        <taxon>Bacteria</taxon>
        <taxon>Bacillati</taxon>
        <taxon>Actinomycetota</taxon>
        <taxon>Actinomycetes</taxon>
        <taxon>Kitasatosporales</taxon>
        <taxon>Streptomycetaceae</taxon>
        <taxon>Streptomyces</taxon>
    </lineage>
</organism>
<keyword evidence="4" id="KW-1185">Reference proteome</keyword>
<dbReference type="RefSeq" id="WP_386415736.1">
    <property type="nucleotide sequence ID" value="NZ_JBHSZO010000024.1"/>
</dbReference>
<evidence type="ECO:0000256" key="1">
    <source>
        <dbReference type="SAM" id="MobiDB-lite"/>
    </source>
</evidence>
<name>A0ABW2GGG5_9ACTN</name>
<reference evidence="4" key="1">
    <citation type="journal article" date="2019" name="Int. J. Syst. Evol. Microbiol.">
        <title>The Global Catalogue of Microorganisms (GCM) 10K type strain sequencing project: providing services to taxonomists for standard genome sequencing and annotation.</title>
        <authorList>
            <consortium name="The Broad Institute Genomics Platform"/>
            <consortium name="The Broad Institute Genome Sequencing Center for Infectious Disease"/>
            <person name="Wu L."/>
            <person name="Ma J."/>
        </authorList>
    </citation>
    <scope>NUCLEOTIDE SEQUENCE [LARGE SCALE GENOMIC DNA]</scope>
    <source>
        <strain evidence="4">CGMCC 1.13681</strain>
    </source>
</reference>
<feature type="transmembrane region" description="Helical" evidence="2">
    <location>
        <begin position="83"/>
        <end position="108"/>
    </location>
</feature>
<keyword evidence="2" id="KW-0472">Membrane</keyword>
<evidence type="ECO:0000313" key="4">
    <source>
        <dbReference type="Proteomes" id="UP001596413"/>
    </source>
</evidence>
<dbReference type="EMBL" id="JBHSZO010000024">
    <property type="protein sequence ID" value="MFC7219727.1"/>
    <property type="molecule type" value="Genomic_DNA"/>
</dbReference>
<accession>A0ABW2GGG5</accession>
<evidence type="ECO:0000313" key="3">
    <source>
        <dbReference type="EMBL" id="MFC7219727.1"/>
    </source>
</evidence>